<dbReference type="GO" id="GO:0015293">
    <property type="term" value="F:symporter activity"/>
    <property type="evidence" value="ECO:0007669"/>
    <property type="project" value="UniProtKB-KW"/>
</dbReference>
<feature type="transmembrane region" description="Helical" evidence="8">
    <location>
        <begin position="105"/>
        <end position="129"/>
    </location>
</feature>
<feature type="transmembrane region" description="Helical" evidence="8">
    <location>
        <begin position="62"/>
        <end position="84"/>
    </location>
</feature>
<dbReference type="NCBIfam" id="NF037979">
    <property type="entry name" value="Na_transp"/>
    <property type="match status" value="1"/>
</dbReference>
<feature type="transmembrane region" description="Helical" evidence="8">
    <location>
        <begin position="375"/>
        <end position="395"/>
    </location>
</feature>
<feature type="transmembrane region" description="Helical" evidence="8">
    <location>
        <begin position="337"/>
        <end position="363"/>
    </location>
</feature>
<feature type="transmembrane region" description="Helical" evidence="8">
    <location>
        <begin position="488"/>
        <end position="507"/>
    </location>
</feature>
<evidence type="ECO:0000256" key="3">
    <source>
        <dbReference type="ARBA" id="ARBA00022692"/>
    </source>
</evidence>
<keyword evidence="4 8" id="KW-1133">Transmembrane helix</keyword>
<dbReference type="CDD" id="cd10334">
    <property type="entry name" value="SLC6sbd_u1"/>
    <property type="match status" value="1"/>
</dbReference>
<dbReference type="GO" id="GO:0016020">
    <property type="term" value="C:membrane"/>
    <property type="evidence" value="ECO:0007669"/>
    <property type="project" value="UniProtKB-SubCell"/>
</dbReference>
<keyword evidence="2 6" id="KW-0813">Transport</keyword>
<protein>
    <recommendedName>
        <fullName evidence="6">Transporter</fullName>
    </recommendedName>
</protein>
<dbReference type="SUPFAM" id="SSF161070">
    <property type="entry name" value="SNF-like"/>
    <property type="match status" value="1"/>
</dbReference>
<name>A0AAD1NW58_9ACTN</name>
<dbReference type="GeneID" id="92880030"/>
<evidence type="ECO:0000313" key="10">
    <source>
        <dbReference type="Proteomes" id="UP000825072"/>
    </source>
</evidence>
<dbReference type="PRINTS" id="PR00176">
    <property type="entry name" value="NANEUSMPORT"/>
</dbReference>
<sequence length="539" mass="57837">MSDLAQSGATVAGGGDTTGKSQRRESFTGRGAFLITAIGSAVGLGNIWRFPYVAYTNGGGAFIVPYLVALLTAGIPLLFLDYAVGHKFRGSPPMALRRLNKRTEAIGWWQTLICWVIVIYYAVIIAWAIRYVGFSVTKAWGNDPEGFLTGNFLHVASNVDVEFHFVSGVFWPLLLLWVFVLAIMATGIEKGITRASRIFMPLLAVMFIALVIIALTLNGASTGLNALFTPSWDALGNYQVWMAAYGQIFFSLSVGFGIMVTYASYLKPKSDLTGSGLVVGFANSSFEILAGLGVFAALGFMATASGKPVSEVASSGIGLAFIAFPQIISRAGAVGPILGVLFFVSLVFAGITSMISLLEVVVAAFREKTGMPRKAATWIIGGVTAVASIMLFPTTTGLNLLDVTDHFINNIGIVGVALLTCLVISWVLRKLPVLRDDLNEYSSFKVNKVWMALVSVAAPLVLLGLWITEIITVASKGYGGMPKNFVRIFGWGTSVLVIVVAVALSLVPWPHRSAINHELTREEELARENTQETQKGALL</sequence>
<comment type="subcellular location">
    <subcellularLocation>
        <location evidence="1">Membrane</location>
        <topology evidence="1">Multi-pass membrane protein</topology>
    </subcellularLocation>
</comment>
<evidence type="ECO:0000256" key="8">
    <source>
        <dbReference type="SAM" id="Phobius"/>
    </source>
</evidence>
<reference evidence="9" key="1">
    <citation type="submission" date="2021-06" db="EMBL/GenBank/DDBJ databases">
        <title>Genome sequence of Cutibacterium modestum strain KB17-24694.</title>
        <authorList>
            <person name="Dekio I."/>
            <person name="Asahina A."/>
            <person name="Nishida M."/>
        </authorList>
    </citation>
    <scope>NUCLEOTIDE SEQUENCE</scope>
    <source>
        <strain evidence="9">KB17-24694</strain>
    </source>
</reference>
<feature type="transmembrane region" description="Helical" evidence="8">
    <location>
        <begin position="198"/>
        <end position="220"/>
    </location>
</feature>
<feature type="transmembrane region" description="Helical" evidence="8">
    <location>
        <begin position="449"/>
        <end position="468"/>
    </location>
</feature>
<feature type="region of interest" description="Disordered" evidence="7">
    <location>
        <begin position="1"/>
        <end position="23"/>
    </location>
</feature>
<feature type="transmembrane region" description="Helical" evidence="8">
    <location>
        <begin position="407"/>
        <end position="428"/>
    </location>
</feature>
<feature type="transmembrane region" description="Helical" evidence="8">
    <location>
        <begin position="163"/>
        <end position="186"/>
    </location>
</feature>
<evidence type="ECO:0000256" key="7">
    <source>
        <dbReference type="SAM" id="MobiDB-lite"/>
    </source>
</evidence>
<keyword evidence="6" id="KW-0769">Symport</keyword>
<gene>
    <name evidence="9" type="ORF">KB1_17500</name>
</gene>
<feature type="transmembrane region" description="Helical" evidence="8">
    <location>
        <begin position="240"/>
        <end position="265"/>
    </location>
</feature>
<feature type="transmembrane region" description="Helical" evidence="8">
    <location>
        <begin position="277"/>
        <end position="302"/>
    </location>
</feature>
<evidence type="ECO:0000256" key="2">
    <source>
        <dbReference type="ARBA" id="ARBA00022448"/>
    </source>
</evidence>
<evidence type="ECO:0000256" key="6">
    <source>
        <dbReference type="RuleBase" id="RU003732"/>
    </source>
</evidence>
<dbReference type="AlphaFoldDB" id="A0AAD1NW58"/>
<organism evidence="9 10">
    <name type="scientific">Cutibacterium modestum</name>
    <dbReference type="NCBI Taxonomy" id="2559073"/>
    <lineage>
        <taxon>Bacteria</taxon>
        <taxon>Bacillati</taxon>
        <taxon>Actinomycetota</taxon>
        <taxon>Actinomycetes</taxon>
        <taxon>Propionibacteriales</taxon>
        <taxon>Propionibacteriaceae</taxon>
        <taxon>Cutibacterium</taxon>
    </lineage>
</organism>
<evidence type="ECO:0000256" key="5">
    <source>
        <dbReference type="ARBA" id="ARBA00023136"/>
    </source>
</evidence>
<dbReference type="Proteomes" id="UP000825072">
    <property type="component" value="Chromosome 1"/>
</dbReference>
<dbReference type="EMBL" id="AP024747">
    <property type="protein sequence ID" value="BCY25760.1"/>
    <property type="molecule type" value="Genomic_DNA"/>
</dbReference>
<dbReference type="RefSeq" id="WP_002527870.1">
    <property type="nucleotide sequence ID" value="NZ_AP024747.1"/>
</dbReference>
<proteinExistence type="inferred from homology"/>
<dbReference type="PANTHER" id="PTHR42948">
    <property type="entry name" value="TRANSPORTER"/>
    <property type="match status" value="1"/>
</dbReference>
<dbReference type="InterPro" id="IPR037272">
    <property type="entry name" value="SNS_sf"/>
</dbReference>
<keyword evidence="3 6" id="KW-0812">Transmembrane</keyword>
<dbReference type="Pfam" id="PF00209">
    <property type="entry name" value="SNF"/>
    <property type="match status" value="2"/>
</dbReference>
<comment type="similarity">
    <text evidence="6">Belongs to the sodium:neurotransmitter symporter (SNF) (TC 2.A.22) family.</text>
</comment>
<dbReference type="PROSITE" id="PS50267">
    <property type="entry name" value="NA_NEUROTRAN_SYMP_3"/>
    <property type="match status" value="1"/>
</dbReference>
<evidence type="ECO:0000256" key="4">
    <source>
        <dbReference type="ARBA" id="ARBA00022989"/>
    </source>
</evidence>
<feature type="transmembrane region" description="Helical" evidence="8">
    <location>
        <begin position="31"/>
        <end position="50"/>
    </location>
</feature>
<keyword evidence="5 8" id="KW-0472">Membrane</keyword>
<evidence type="ECO:0000256" key="1">
    <source>
        <dbReference type="ARBA" id="ARBA00004141"/>
    </source>
</evidence>
<accession>A0AAD1NW58</accession>
<evidence type="ECO:0000313" key="9">
    <source>
        <dbReference type="EMBL" id="BCY25760.1"/>
    </source>
</evidence>
<dbReference type="InterPro" id="IPR000175">
    <property type="entry name" value="Na/ntran_symport"/>
</dbReference>
<dbReference type="PANTHER" id="PTHR42948:SF1">
    <property type="entry name" value="TRANSPORTER"/>
    <property type="match status" value="1"/>
</dbReference>
<dbReference type="PROSITE" id="PS00610">
    <property type="entry name" value="NA_NEUROTRAN_SYMP_1"/>
    <property type="match status" value="1"/>
</dbReference>